<dbReference type="Pfam" id="PF03976">
    <property type="entry name" value="PPK2"/>
    <property type="match status" value="2"/>
</dbReference>
<keyword evidence="3" id="KW-1185">Reference proteome</keyword>
<dbReference type="GO" id="GO:0006797">
    <property type="term" value="P:polyphosphate metabolic process"/>
    <property type="evidence" value="ECO:0007669"/>
    <property type="project" value="InterPro"/>
</dbReference>
<name>W4LY83_ENTF1</name>
<dbReference type="SUPFAM" id="SSF52540">
    <property type="entry name" value="P-loop containing nucleoside triphosphate hydrolases"/>
    <property type="match status" value="2"/>
</dbReference>
<evidence type="ECO:0000313" key="3">
    <source>
        <dbReference type="Proteomes" id="UP000019141"/>
    </source>
</evidence>
<dbReference type="InterPro" id="IPR022489">
    <property type="entry name" value="PolyP_AMP_Tfrase"/>
</dbReference>
<dbReference type="AlphaFoldDB" id="W4LY83"/>
<feature type="domain" description="Polyphosphate kinase-2-related" evidence="1">
    <location>
        <begin position="11"/>
        <end position="233"/>
    </location>
</feature>
<dbReference type="InterPro" id="IPR027417">
    <property type="entry name" value="P-loop_NTPase"/>
</dbReference>
<dbReference type="EMBL" id="AZHW01000104">
    <property type="protein sequence ID" value="ETX02848.1"/>
    <property type="molecule type" value="Genomic_DNA"/>
</dbReference>
<dbReference type="GO" id="GO:0043751">
    <property type="term" value="F:polyphosphate:AMP phosphotransferase activity"/>
    <property type="evidence" value="ECO:0007669"/>
    <property type="project" value="InterPro"/>
</dbReference>
<gene>
    <name evidence="2" type="ORF">ETSY1_02130</name>
</gene>
<comment type="caution">
    <text evidence="2">The sequence shown here is derived from an EMBL/GenBank/DDBJ whole genome shotgun (WGS) entry which is preliminary data.</text>
</comment>
<dbReference type="Proteomes" id="UP000019141">
    <property type="component" value="Unassembled WGS sequence"/>
</dbReference>
<evidence type="ECO:0000313" key="2">
    <source>
        <dbReference type="EMBL" id="ETX02848.1"/>
    </source>
</evidence>
<organism evidence="2 3">
    <name type="scientific">Entotheonella factor</name>
    <dbReference type="NCBI Taxonomy" id="1429438"/>
    <lineage>
        <taxon>Bacteria</taxon>
        <taxon>Pseudomonadati</taxon>
        <taxon>Nitrospinota/Tectimicrobiota group</taxon>
        <taxon>Candidatus Tectimicrobiota</taxon>
        <taxon>Candidatus Entotheonellia</taxon>
        <taxon>Candidatus Entotheonellales</taxon>
        <taxon>Candidatus Entotheonellaceae</taxon>
        <taxon>Candidatus Entotheonella</taxon>
    </lineage>
</organism>
<dbReference type="HOGENOM" id="CLU_033786_1_2_7"/>
<evidence type="ECO:0000259" key="1">
    <source>
        <dbReference type="Pfam" id="PF03976"/>
    </source>
</evidence>
<sequence>MFEAVEIGNTLSKGVYNAQIPDLRVNLINAQYDLREADFPVIILLAGNDRIGCNALLHTLHDVMDSRYMRTNALGRPTTEELERPRFWRYWRALPRRGQIGVFLSAWPLNAIHEYMNGKLKTAGLEYRLEHIRRFEQDLIADGALLLKFWLHLPKPVFKQRLKAAKKNPRKAWQIEAEDWQAYKVYNQAIKVAERVVRQTDTGDAPWHLVESTDARYRDVTVGQIIFDALSQRLHQPVAAPCPDLVSAMTGWDHHASPSTILDTVDLSKSLPRSDYRRQRTTYQGQLSRLSDQAAAQGLSSVLVFEGWDAAGKGGVIRRLTAAMDPEIYNVFPVAAPTPEELAHPYLWRFWRRLPRAGDVTIFDRSWYGRVLVERVEGFASDSEWQRAYSEINDFEEQLCDSGIVLLKFWLHIDPDEQLRRFQARETMPYKKYKITEEDYRNRDQRLHYEQAVHDMILRTSTEHAPWHLVPSNNKRWARIEVLKTYCQQLVQRL</sequence>
<dbReference type="PANTHER" id="PTHR34383">
    <property type="entry name" value="POLYPHOSPHATE:AMP PHOSPHOTRANSFERASE-RELATED"/>
    <property type="match status" value="1"/>
</dbReference>
<dbReference type="NCBIfam" id="TIGR03708">
    <property type="entry name" value="poly_P_AMP_trns"/>
    <property type="match status" value="1"/>
</dbReference>
<dbReference type="PATRIC" id="fig|1429438.4.peg.599"/>
<feature type="domain" description="Polyphosphate kinase-2-related" evidence="1">
    <location>
        <begin position="273"/>
        <end position="490"/>
    </location>
</feature>
<dbReference type="InterPro" id="IPR022488">
    <property type="entry name" value="PPK2-related"/>
</dbReference>
<reference evidence="2 3" key="1">
    <citation type="journal article" date="2014" name="Nature">
        <title>An environmental bacterial taxon with a large and distinct metabolic repertoire.</title>
        <authorList>
            <person name="Wilson M.C."/>
            <person name="Mori T."/>
            <person name="Ruckert C."/>
            <person name="Uria A.R."/>
            <person name="Helf M.J."/>
            <person name="Takada K."/>
            <person name="Gernert C."/>
            <person name="Steffens U.A."/>
            <person name="Heycke N."/>
            <person name="Schmitt S."/>
            <person name="Rinke C."/>
            <person name="Helfrich E.J."/>
            <person name="Brachmann A.O."/>
            <person name="Gurgui C."/>
            <person name="Wakimoto T."/>
            <person name="Kracht M."/>
            <person name="Crusemann M."/>
            <person name="Hentschel U."/>
            <person name="Abe I."/>
            <person name="Matsunaga S."/>
            <person name="Kalinowski J."/>
            <person name="Takeyama H."/>
            <person name="Piel J."/>
        </authorList>
    </citation>
    <scope>NUCLEOTIDE SEQUENCE [LARGE SCALE GENOMIC DNA]</scope>
    <source>
        <strain evidence="3">TSY1</strain>
    </source>
</reference>
<proteinExistence type="predicted"/>
<dbReference type="PANTHER" id="PTHR34383:SF3">
    <property type="entry name" value="POLYPHOSPHATE:AMP PHOSPHOTRANSFERASE"/>
    <property type="match status" value="1"/>
</dbReference>
<dbReference type="Gene3D" id="3.40.50.300">
    <property type="entry name" value="P-loop containing nucleotide triphosphate hydrolases"/>
    <property type="match status" value="2"/>
</dbReference>
<accession>W4LY83</accession>
<protein>
    <recommendedName>
        <fullName evidence="1">Polyphosphate kinase-2-related domain-containing protein</fullName>
    </recommendedName>
</protein>